<organism evidence="3 4">
    <name type="scientific">Panagrolaimus davidi</name>
    <dbReference type="NCBI Taxonomy" id="227884"/>
    <lineage>
        <taxon>Eukaryota</taxon>
        <taxon>Metazoa</taxon>
        <taxon>Ecdysozoa</taxon>
        <taxon>Nematoda</taxon>
        <taxon>Chromadorea</taxon>
        <taxon>Rhabditida</taxon>
        <taxon>Tylenchina</taxon>
        <taxon>Panagrolaimomorpha</taxon>
        <taxon>Panagrolaimoidea</taxon>
        <taxon>Panagrolaimidae</taxon>
        <taxon>Panagrolaimus</taxon>
    </lineage>
</organism>
<dbReference type="AlphaFoldDB" id="A0A914QL63"/>
<evidence type="ECO:0000259" key="2">
    <source>
        <dbReference type="Pfam" id="PF02171"/>
    </source>
</evidence>
<feature type="region of interest" description="Disordered" evidence="1">
    <location>
        <begin position="99"/>
        <end position="121"/>
    </location>
</feature>
<dbReference type="WBParaSite" id="PDA_v2.g3961.t1">
    <property type="protein sequence ID" value="PDA_v2.g3961.t1"/>
    <property type="gene ID" value="PDA_v2.g3961"/>
</dbReference>
<accession>A0A914QL63</accession>
<proteinExistence type="predicted"/>
<dbReference type="Proteomes" id="UP000887578">
    <property type="component" value="Unplaced"/>
</dbReference>
<reference evidence="4" key="1">
    <citation type="submission" date="2022-11" db="UniProtKB">
        <authorList>
            <consortium name="WormBaseParasite"/>
        </authorList>
    </citation>
    <scope>IDENTIFICATION</scope>
</reference>
<feature type="domain" description="Piwi" evidence="2">
    <location>
        <begin position="9"/>
        <end position="75"/>
    </location>
</feature>
<dbReference type="InterPro" id="IPR003165">
    <property type="entry name" value="Piwi"/>
</dbReference>
<dbReference type="InterPro" id="IPR012337">
    <property type="entry name" value="RNaseH-like_sf"/>
</dbReference>
<dbReference type="Pfam" id="PF02171">
    <property type="entry name" value="Piwi"/>
    <property type="match status" value="1"/>
</dbReference>
<evidence type="ECO:0000256" key="1">
    <source>
        <dbReference type="SAM" id="MobiDB-lite"/>
    </source>
</evidence>
<dbReference type="Gene3D" id="3.30.420.10">
    <property type="entry name" value="Ribonuclease H-like superfamily/Ribonuclease H"/>
    <property type="match status" value="1"/>
</dbReference>
<name>A0A914QL63_9BILA</name>
<dbReference type="GO" id="GO:0003676">
    <property type="term" value="F:nucleic acid binding"/>
    <property type="evidence" value="ECO:0007669"/>
    <property type="project" value="InterPro"/>
</dbReference>
<dbReference type="InterPro" id="IPR036397">
    <property type="entry name" value="RNaseH_sf"/>
</dbReference>
<sequence>MGAFVSVYQKKKIWAAKTPKYTILYSSEKEVNLDLFERWTNALCYDFQIVTSPTSIPAPVYIAQRYAERGRQIWNTFSSSNDANLDGYISNINGQNGLGAARSTSNSSNGNPSEADPNAFR</sequence>
<protein>
    <submittedName>
        <fullName evidence="4">Piwi domain-containing protein</fullName>
    </submittedName>
</protein>
<dbReference type="SUPFAM" id="SSF53098">
    <property type="entry name" value="Ribonuclease H-like"/>
    <property type="match status" value="1"/>
</dbReference>
<feature type="compositionally biased region" description="Polar residues" evidence="1">
    <location>
        <begin position="102"/>
        <end position="112"/>
    </location>
</feature>
<evidence type="ECO:0000313" key="3">
    <source>
        <dbReference type="Proteomes" id="UP000887578"/>
    </source>
</evidence>
<evidence type="ECO:0000313" key="4">
    <source>
        <dbReference type="WBParaSite" id="PDA_v2.g3961.t1"/>
    </source>
</evidence>
<keyword evidence="3" id="KW-1185">Reference proteome</keyword>